<proteinExistence type="predicted"/>
<feature type="non-terminal residue" evidence="1">
    <location>
        <position position="1"/>
    </location>
</feature>
<dbReference type="AlphaFoldDB" id="A0A2H0C4C7"/>
<protein>
    <submittedName>
        <fullName evidence="1">Uncharacterized protein</fullName>
    </submittedName>
</protein>
<accession>A0A2H0C4C7</accession>
<evidence type="ECO:0000313" key="2">
    <source>
        <dbReference type="Proteomes" id="UP000230802"/>
    </source>
</evidence>
<organism evidence="1 2">
    <name type="scientific">Candidatus Roizmanbacteria bacterium CG22_combo_CG10-13_8_21_14_all_33_16</name>
    <dbReference type="NCBI Taxonomy" id="1974859"/>
    <lineage>
        <taxon>Bacteria</taxon>
        <taxon>Candidatus Roizmaniibacteriota</taxon>
    </lineage>
</organism>
<name>A0A2H0C4C7_9BACT</name>
<gene>
    <name evidence="1" type="ORF">COW96_00715</name>
</gene>
<dbReference type="Proteomes" id="UP000230802">
    <property type="component" value="Unassembled WGS sequence"/>
</dbReference>
<dbReference type="EMBL" id="PCTD01000027">
    <property type="protein sequence ID" value="PIP64762.1"/>
    <property type="molecule type" value="Genomic_DNA"/>
</dbReference>
<sequence length="59" mass="7095">VYNYLIYNVYCVWIPSYEGMTKTDISFCVNYTKVVLKDIRNYDEFAKKVVKLVEEMIKN</sequence>
<evidence type="ECO:0000313" key="1">
    <source>
        <dbReference type="EMBL" id="PIP64762.1"/>
    </source>
</evidence>
<comment type="caution">
    <text evidence="1">The sequence shown here is derived from an EMBL/GenBank/DDBJ whole genome shotgun (WGS) entry which is preliminary data.</text>
</comment>
<reference evidence="1 2" key="1">
    <citation type="submission" date="2017-09" db="EMBL/GenBank/DDBJ databases">
        <title>Depth-based differentiation of microbial function through sediment-hosted aquifers and enrichment of novel symbionts in the deep terrestrial subsurface.</title>
        <authorList>
            <person name="Probst A.J."/>
            <person name="Ladd B."/>
            <person name="Jarett J.K."/>
            <person name="Geller-Mcgrath D.E."/>
            <person name="Sieber C.M."/>
            <person name="Emerson J.B."/>
            <person name="Anantharaman K."/>
            <person name="Thomas B.C."/>
            <person name="Malmstrom R."/>
            <person name="Stieglmeier M."/>
            <person name="Klingl A."/>
            <person name="Woyke T."/>
            <person name="Ryan C.M."/>
            <person name="Banfield J.F."/>
        </authorList>
    </citation>
    <scope>NUCLEOTIDE SEQUENCE [LARGE SCALE GENOMIC DNA]</scope>
    <source>
        <strain evidence="1">CG22_combo_CG10-13_8_21_14_all_33_16</strain>
    </source>
</reference>